<name>A0ABU5LJH1_9GAMM</name>
<comment type="caution">
    <text evidence="1">The sequence shown here is derived from an EMBL/GenBank/DDBJ whole genome shotgun (WGS) entry which is preliminary data.</text>
</comment>
<organism evidence="1 2">
    <name type="scientific">Pantoea eucrina</name>
    <dbReference type="NCBI Taxonomy" id="472693"/>
    <lineage>
        <taxon>Bacteria</taxon>
        <taxon>Pseudomonadati</taxon>
        <taxon>Pseudomonadota</taxon>
        <taxon>Gammaproteobacteria</taxon>
        <taxon>Enterobacterales</taxon>
        <taxon>Erwiniaceae</taxon>
        <taxon>Pantoea</taxon>
    </lineage>
</organism>
<reference evidence="2" key="1">
    <citation type="submission" date="2023-07" db="EMBL/GenBank/DDBJ databases">
        <title>Structural and functional analysis of rice phyllospheric bacteria for their antimicrobial properties and defense elicitation against blast disease.</title>
        <authorList>
            <person name="Sahu K.P."/>
            <person name="Asharani P."/>
            <person name="Kumar M."/>
            <person name="Reddy B."/>
            <person name="Kumar A."/>
        </authorList>
    </citation>
    <scope>NUCLEOTIDE SEQUENCE [LARGE SCALE GENOMIC DNA]</scope>
    <source>
        <strain evidence="2">OsEp_Plm_30P10</strain>
    </source>
</reference>
<accession>A0ABU5LJH1</accession>
<proteinExistence type="predicted"/>
<evidence type="ECO:0000313" key="2">
    <source>
        <dbReference type="Proteomes" id="UP001288620"/>
    </source>
</evidence>
<evidence type="ECO:0000313" key="1">
    <source>
        <dbReference type="EMBL" id="MDZ7280080.1"/>
    </source>
</evidence>
<dbReference type="RefSeq" id="WP_322543974.1">
    <property type="nucleotide sequence ID" value="NZ_JAOBTT010000002.1"/>
</dbReference>
<protein>
    <submittedName>
        <fullName evidence="1">Uncharacterized protein</fullName>
    </submittedName>
</protein>
<keyword evidence="2" id="KW-1185">Reference proteome</keyword>
<gene>
    <name evidence="1" type="ORF">N4G40_17655</name>
</gene>
<sequence length="74" mass="8126">MSIPSTPLSPTDDDSENLPAFHTLVGELVIEIVNDGGPINRQALTDQLLLRLEQVHRPQEAIHCTDALELLGKE</sequence>
<dbReference type="EMBL" id="JAOBTT010000002">
    <property type="protein sequence ID" value="MDZ7280080.1"/>
    <property type="molecule type" value="Genomic_DNA"/>
</dbReference>
<dbReference type="Proteomes" id="UP001288620">
    <property type="component" value="Unassembled WGS sequence"/>
</dbReference>